<sequence length="58" mass="6156">MVEGFGPPTRRVGGSQAPREGCAGGPPPGGRLRRLEASYPGSFTRGAAVWLNLCQRWS</sequence>
<protein>
    <submittedName>
        <fullName evidence="2">Uncharacterized protein</fullName>
    </submittedName>
</protein>
<reference evidence="2" key="1">
    <citation type="submission" date="2024-04" db="EMBL/GenBank/DDBJ databases">
        <authorList>
            <person name="Deptula P."/>
        </authorList>
    </citation>
    <scope>NUCLEOTIDE SEQUENCE</scope>
</reference>
<feature type="region of interest" description="Disordered" evidence="1">
    <location>
        <begin position="1"/>
        <end position="35"/>
    </location>
</feature>
<accession>A0AAU6VXD4</accession>
<name>A0AAU6VXD4_9VIRU</name>
<dbReference type="EMBL" id="PP693361">
    <property type="protein sequence ID" value="XAG93421.1"/>
    <property type="molecule type" value="Genomic_DNA"/>
</dbReference>
<organism evidence="2">
    <name type="scientific">Propionibacterium phage Philemon</name>
    <dbReference type="NCBI Taxonomy" id="3141823"/>
    <lineage>
        <taxon>Viruses</taxon>
        <taxon>Monodnaviria</taxon>
        <taxon>Loebvirae</taxon>
        <taxon>Hofneiviricota</taxon>
        <taxon>Faserviricetes</taxon>
        <taxon>Tubulavirales</taxon>
        <taxon>Paulinoviridae</taxon>
        <taxon>Bifilivirus</taxon>
        <taxon>Bifilivirus philemonii</taxon>
    </lineage>
</organism>
<evidence type="ECO:0000256" key="1">
    <source>
        <dbReference type="SAM" id="MobiDB-lite"/>
    </source>
</evidence>
<evidence type="ECO:0000313" key="2">
    <source>
        <dbReference type="EMBL" id="XAG93421.1"/>
    </source>
</evidence>
<proteinExistence type="predicted"/>